<name>A0A9W4SNM0_9GLOM</name>
<dbReference type="GO" id="GO:0140662">
    <property type="term" value="F:ATP-dependent protein folding chaperone"/>
    <property type="evidence" value="ECO:0007669"/>
    <property type="project" value="InterPro"/>
</dbReference>
<dbReference type="AlphaFoldDB" id="A0A9W4SNM0"/>
<accession>A0A9W4SNM0</accession>
<dbReference type="OrthoDB" id="426718at2759"/>
<dbReference type="GO" id="GO:0005524">
    <property type="term" value="F:ATP binding"/>
    <property type="evidence" value="ECO:0007669"/>
    <property type="project" value="UniProtKB-KW"/>
</dbReference>
<dbReference type="Gene3D" id="3.30.420.40">
    <property type="match status" value="5"/>
</dbReference>
<evidence type="ECO:0000313" key="4">
    <source>
        <dbReference type="EMBL" id="CAI2175973.1"/>
    </source>
</evidence>
<dbReference type="FunFam" id="3.30.420.40:FF:000542">
    <property type="entry name" value="Heat shock cognate 71 kDa protein"/>
    <property type="match status" value="1"/>
</dbReference>
<evidence type="ECO:0000256" key="1">
    <source>
        <dbReference type="ARBA" id="ARBA00022741"/>
    </source>
</evidence>
<keyword evidence="1 3" id="KW-0547">Nucleotide-binding</keyword>
<protein>
    <submittedName>
        <fullName evidence="4">7428_t:CDS:1</fullName>
    </submittedName>
</protein>
<dbReference type="Proteomes" id="UP001153678">
    <property type="component" value="Unassembled WGS sequence"/>
</dbReference>
<proteinExistence type="inferred from homology"/>
<organism evidence="4 5">
    <name type="scientific">Funneliformis geosporum</name>
    <dbReference type="NCBI Taxonomy" id="1117311"/>
    <lineage>
        <taxon>Eukaryota</taxon>
        <taxon>Fungi</taxon>
        <taxon>Fungi incertae sedis</taxon>
        <taxon>Mucoromycota</taxon>
        <taxon>Glomeromycotina</taxon>
        <taxon>Glomeromycetes</taxon>
        <taxon>Glomerales</taxon>
        <taxon>Glomeraceae</taxon>
        <taxon>Funneliformis</taxon>
    </lineage>
</organism>
<dbReference type="PRINTS" id="PR00301">
    <property type="entry name" value="HEATSHOCK70"/>
</dbReference>
<dbReference type="SUPFAM" id="SSF53067">
    <property type="entry name" value="Actin-like ATPase domain"/>
    <property type="match status" value="2"/>
</dbReference>
<dbReference type="Pfam" id="PF00012">
    <property type="entry name" value="HSP70"/>
    <property type="match status" value="3"/>
</dbReference>
<evidence type="ECO:0000256" key="3">
    <source>
        <dbReference type="RuleBase" id="RU003322"/>
    </source>
</evidence>
<dbReference type="InterPro" id="IPR013126">
    <property type="entry name" value="Hsp_70_fam"/>
</dbReference>
<evidence type="ECO:0000256" key="2">
    <source>
        <dbReference type="ARBA" id="ARBA00022840"/>
    </source>
</evidence>
<dbReference type="PANTHER" id="PTHR19375">
    <property type="entry name" value="HEAT SHOCK PROTEIN 70KDA"/>
    <property type="match status" value="1"/>
</dbReference>
<dbReference type="InterPro" id="IPR043129">
    <property type="entry name" value="ATPase_NBD"/>
</dbReference>
<dbReference type="Gene3D" id="2.60.34.10">
    <property type="entry name" value="Substrate Binding Domain Of DNAk, Chain A, domain 1"/>
    <property type="match status" value="2"/>
</dbReference>
<dbReference type="InterPro" id="IPR029047">
    <property type="entry name" value="HSP70_peptide-bd_sf"/>
</dbReference>
<comment type="similarity">
    <text evidence="3">Belongs to the heat shock protein 70 family.</text>
</comment>
<evidence type="ECO:0000313" key="5">
    <source>
        <dbReference type="Proteomes" id="UP001153678"/>
    </source>
</evidence>
<reference evidence="4" key="1">
    <citation type="submission" date="2022-08" db="EMBL/GenBank/DDBJ databases">
        <authorList>
            <person name="Kallberg Y."/>
            <person name="Tangrot J."/>
            <person name="Rosling A."/>
        </authorList>
    </citation>
    <scope>NUCLEOTIDE SEQUENCE</scope>
    <source>
        <strain evidence="4">Wild A</strain>
    </source>
</reference>
<sequence>MAEMKYLPDLTSERSLRRNNSTIIRDAIVPVSEFPKAGEDYDLGLAISILQGLRERTIPDAPEDYVIIYTGCWDNEPDNRPSMSQTSSRSFEGQLVPYSTYVVRKSLTTLRKGTSYSCVGVWQNDSVEIIANDQDNRTTPSYVVFTETEWLFGNAARNQVGMNPYIFIFNAKRFISHRYDEWNVQSDMKASFAFKVVDKTYFNNAQSQAIGNASEIASLNVPRIINEATLAAIAYGEGTLDISILNIQGGILEVKAVAGYKHLGSEDFNHRYNETYLKNTLISRIDKKQVHEIFLEGAYTRIPKIQNMISEFFNGKELNKFFIPGEVIAYGAAVQAGILSAEKTKVLMLLNVAALSLSIETAGGVMKPLIKRNTTLTWHTFDINQNSILNVSAVDIITGRSNKITVTEETFRLSERIRTYVKRFHENNEKVAKSIKHEIHWKIMHIIATRNLPDFEFPSESNDSYVCFLNSVLKDDRVVQGLKDKRCFPNSYTSSLKKISDLFDPNNFVFLTVFGGNGNTDVFLHSSLLEHVSRLSSIGFNHIVNETLFTKCAKKIEDLQNEQPPSDIRYRGFTLVDHLYKNIKSFNLENISRFLIFPITESLDEPYKPHYNKKHVQVFGSLNMIILLKYKVVAWSKILLIAEDVIPPSHILQIHQSFGIWNGWADKFQHDVFEIYKWLDEETVNEGIDLSYIQNERLFLNFNIDQNPFNNDNWVSANNLVLNRERGDDQYVNPRLAMYPNMLKSAGVKEIKPPNFEIKVRRHDQSSINRTRAFDFLLDQTSP</sequence>
<keyword evidence="5" id="KW-1185">Reference proteome</keyword>
<dbReference type="SUPFAM" id="SSF100920">
    <property type="entry name" value="Heat shock protein 70kD (HSP70), peptide-binding domain"/>
    <property type="match status" value="1"/>
</dbReference>
<dbReference type="EMBL" id="CAMKVN010001435">
    <property type="protein sequence ID" value="CAI2175973.1"/>
    <property type="molecule type" value="Genomic_DNA"/>
</dbReference>
<keyword evidence="2 3" id="KW-0067">ATP-binding</keyword>
<comment type="caution">
    <text evidence="4">The sequence shown here is derived from an EMBL/GenBank/DDBJ whole genome shotgun (WGS) entry which is preliminary data.</text>
</comment>
<gene>
    <name evidence="4" type="ORF">FWILDA_LOCUS7358</name>
</gene>